<feature type="region of interest" description="Disordered" evidence="1">
    <location>
        <begin position="1"/>
        <end position="22"/>
    </location>
</feature>
<sequence>MVYGSGSDKFIGATDDDEHVAVDPDTPAVEQAIERLNQRLNQIPQA</sequence>
<proteinExistence type="predicted"/>
<organism evidence="2 3">
    <name type="scientific">Aporhodopirellula aestuarii</name>
    <dbReference type="NCBI Taxonomy" id="2950107"/>
    <lineage>
        <taxon>Bacteria</taxon>
        <taxon>Pseudomonadati</taxon>
        <taxon>Planctomycetota</taxon>
        <taxon>Planctomycetia</taxon>
        <taxon>Pirellulales</taxon>
        <taxon>Pirellulaceae</taxon>
        <taxon>Aporhodopirellula</taxon>
    </lineage>
</organism>
<gene>
    <name evidence="2" type="ORF">NB063_14950</name>
</gene>
<evidence type="ECO:0000313" key="2">
    <source>
        <dbReference type="EMBL" id="MCM2371905.1"/>
    </source>
</evidence>
<reference evidence="2 3" key="1">
    <citation type="journal article" date="2022" name="Syst. Appl. Microbiol.">
        <title>Rhodopirellula aestuarii sp. nov., a novel member of the genus Rhodopirellula isolated from brackish sediments collected in the Tagus River estuary, Portugal.</title>
        <authorList>
            <person name="Vitorino I.R."/>
            <person name="Klimek D."/>
            <person name="Calusinska M."/>
            <person name="Lobo-da-Cunha A."/>
            <person name="Vasconcelos V."/>
            <person name="Lage O.M."/>
        </authorList>
    </citation>
    <scope>NUCLEOTIDE SEQUENCE [LARGE SCALE GENOMIC DNA]</scope>
    <source>
        <strain evidence="2 3">ICT_H3.1</strain>
    </source>
</reference>
<dbReference type="EMBL" id="JAMQBK010000039">
    <property type="protein sequence ID" value="MCM2371905.1"/>
    <property type="molecule type" value="Genomic_DNA"/>
</dbReference>
<evidence type="ECO:0000313" key="3">
    <source>
        <dbReference type="Proteomes" id="UP001202961"/>
    </source>
</evidence>
<dbReference type="Proteomes" id="UP001202961">
    <property type="component" value="Unassembled WGS sequence"/>
</dbReference>
<comment type="caution">
    <text evidence="2">The sequence shown here is derived from an EMBL/GenBank/DDBJ whole genome shotgun (WGS) entry which is preliminary data.</text>
</comment>
<accession>A0ABT0U5T6</accession>
<protein>
    <submittedName>
        <fullName evidence="2">Uncharacterized protein</fullName>
    </submittedName>
</protein>
<keyword evidence="3" id="KW-1185">Reference proteome</keyword>
<name>A0ABT0U5T6_9BACT</name>
<evidence type="ECO:0000256" key="1">
    <source>
        <dbReference type="SAM" id="MobiDB-lite"/>
    </source>
</evidence>
<dbReference type="RefSeq" id="WP_250929537.1">
    <property type="nucleotide sequence ID" value="NZ_JAMQBK010000039.1"/>
</dbReference>